<gene>
    <name evidence="4" type="ORF">FA13DRAFT_1150540</name>
</gene>
<proteinExistence type="predicted"/>
<keyword evidence="1" id="KW-0677">Repeat</keyword>
<dbReference type="InterPro" id="IPR007111">
    <property type="entry name" value="NACHT_NTPase"/>
</dbReference>
<feature type="domain" description="NACHT" evidence="3">
    <location>
        <begin position="66"/>
        <end position="217"/>
    </location>
</feature>
<accession>A0A4Y7SUW8</accession>
<comment type="caution">
    <text evidence="4">The sequence shown here is derived from an EMBL/GenBank/DDBJ whole genome shotgun (WGS) entry which is preliminary data.</text>
</comment>
<dbReference type="PANTHER" id="PTHR10039">
    <property type="entry name" value="AMELOGENIN"/>
    <property type="match status" value="1"/>
</dbReference>
<evidence type="ECO:0000256" key="1">
    <source>
        <dbReference type="ARBA" id="ARBA00022737"/>
    </source>
</evidence>
<dbReference type="InterPro" id="IPR056884">
    <property type="entry name" value="NPHP3-like_N"/>
</dbReference>
<reference evidence="4 5" key="1">
    <citation type="journal article" date="2019" name="Nat. Ecol. Evol.">
        <title>Megaphylogeny resolves global patterns of mushroom evolution.</title>
        <authorList>
            <person name="Varga T."/>
            <person name="Krizsan K."/>
            <person name="Foldi C."/>
            <person name="Dima B."/>
            <person name="Sanchez-Garcia M."/>
            <person name="Sanchez-Ramirez S."/>
            <person name="Szollosi G.J."/>
            <person name="Szarkandi J.G."/>
            <person name="Papp V."/>
            <person name="Albert L."/>
            <person name="Andreopoulos W."/>
            <person name="Angelini C."/>
            <person name="Antonin V."/>
            <person name="Barry K.W."/>
            <person name="Bougher N.L."/>
            <person name="Buchanan P."/>
            <person name="Buyck B."/>
            <person name="Bense V."/>
            <person name="Catcheside P."/>
            <person name="Chovatia M."/>
            <person name="Cooper J."/>
            <person name="Damon W."/>
            <person name="Desjardin D."/>
            <person name="Finy P."/>
            <person name="Geml J."/>
            <person name="Haridas S."/>
            <person name="Hughes K."/>
            <person name="Justo A."/>
            <person name="Karasinski D."/>
            <person name="Kautmanova I."/>
            <person name="Kiss B."/>
            <person name="Kocsube S."/>
            <person name="Kotiranta H."/>
            <person name="LaButti K.M."/>
            <person name="Lechner B.E."/>
            <person name="Liimatainen K."/>
            <person name="Lipzen A."/>
            <person name="Lukacs Z."/>
            <person name="Mihaltcheva S."/>
            <person name="Morgado L.N."/>
            <person name="Niskanen T."/>
            <person name="Noordeloos M.E."/>
            <person name="Ohm R.A."/>
            <person name="Ortiz-Santana B."/>
            <person name="Ovrebo C."/>
            <person name="Racz N."/>
            <person name="Riley R."/>
            <person name="Savchenko A."/>
            <person name="Shiryaev A."/>
            <person name="Soop K."/>
            <person name="Spirin V."/>
            <person name="Szebenyi C."/>
            <person name="Tomsovsky M."/>
            <person name="Tulloss R.E."/>
            <person name="Uehling J."/>
            <person name="Grigoriev I.V."/>
            <person name="Vagvolgyi C."/>
            <person name="Papp T."/>
            <person name="Martin F.M."/>
            <person name="Miettinen O."/>
            <person name="Hibbett D.S."/>
            <person name="Nagy L.G."/>
        </authorList>
    </citation>
    <scope>NUCLEOTIDE SEQUENCE [LARGE SCALE GENOMIC DNA]</scope>
    <source>
        <strain evidence="4 5">FP101781</strain>
    </source>
</reference>
<dbReference type="Gene3D" id="3.40.50.300">
    <property type="entry name" value="P-loop containing nucleotide triphosphate hydrolases"/>
    <property type="match status" value="1"/>
</dbReference>
<feature type="region of interest" description="Disordered" evidence="2">
    <location>
        <begin position="1"/>
        <end position="21"/>
    </location>
</feature>
<sequence length="447" mass="49669">MEEVHTHSQPSLHSTSSLPSTPSLMLHTLGISSSPPNSRCFPKTREKVIGMVLGWSKGDLGEANPHILWIYGYAGCGKSAISQAVAEQLAQDGRLAASFFFFRGSGDRSRIVRFVNTLVYQLTRTEPKTAAIIEDVAKADRGLLSVSTTALFAQFQSLFLEPIIAISGSLVRRPLIVVLDGVDECEDKEEVAALFENLVAFLDDNPLFPLRFVITSRVEDHLHRELHASSQVHLLNLVDHTSNNDIKIALDASIAKETRGRAIPGDGSWPSQWDRHRLVEHIGGSYIFMTTIIKLLFAPSAKDGLTPMERLPKILETKPDFDDLYRDILEPSLHFPFFIDIVSTIALAYEPLSIAQIAELLEIKTFNVTNVLVNLHAIMQVPETIGPRSPSGIPHYATFLPRRCEQDLSSQVQHTTSPWLRWLLASPLHLVLRLSTIFAGPWDGSFV</sequence>
<keyword evidence="5" id="KW-1185">Reference proteome</keyword>
<evidence type="ECO:0000313" key="5">
    <source>
        <dbReference type="Proteomes" id="UP000298030"/>
    </source>
</evidence>
<evidence type="ECO:0000259" key="3">
    <source>
        <dbReference type="PROSITE" id="PS50837"/>
    </source>
</evidence>
<dbReference type="Pfam" id="PF24883">
    <property type="entry name" value="NPHP3_N"/>
    <property type="match status" value="1"/>
</dbReference>
<evidence type="ECO:0000313" key="4">
    <source>
        <dbReference type="EMBL" id="TEB25663.1"/>
    </source>
</evidence>
<dbReference type="EMBL" id="QPFP01000055">
    <property type="protein sequence ID" value="TEB25663.1"/>
    <property type="molecule type" value="Genomic_DNA"/>
</dbReference>
<name>A0A4Y7SUW8_COPMI</name>
<dbReference type="AlphaFoldDB" id="A0A4Y7SUW8"/>
<dbReference type="PANTHER" id="PTHR10039:SF14">
    <property type="entry name" value="NACHT DOMAIN-CONTAINING PROTEIN"/>
    <property type="match status" value="1"/>
</dbReference>
<protein>
    <recommendedName>
        <fullName evidence="3">NACHT domain-containing protein</fullName>
    </recommendedName>
</protein>
<dbReference type="STRING" id="71717.A0A4Y7SUW8"/>
<dbReference type="OrthoDB" id="3027122at2759"/>
<dbReference type="PROSITE" id="PS50837">
    <property type="entry name" value="NACHT"/>
    <property type="match status" value="1"/>
</dbReference>
<evidence type="ECO:0000256" key="2">
    <source>
        <dbReference type="SAM" id="MobiDB-lite"/>
    </source>
</evidence>
<organism evidence="4 5">
    <name type="scientific">Coprinellus micaceus</name>
    <name type="common">Glistening ink-cap mushroom</name>
    <name type="synonym">Coprinus micaceus</name>
    <dbReference type="NCBI Taxonomy" id="71717"/>
    <lineage>
        <taxon>Eukaryota</taxon>
        <taxon>Fungi</taxon>
        <taxon>Dikarya</taxon>
        <taxon>Basidiomycota</taxon>
        <taxon>Agaricomycotina</taxon>
        <taxon>Agaricomycetes</taxon>
        <taxon>Agaricomycetidae</taxon>
        <taxon>Agaricales</taxon>
        <taxon>Agaricineae</taxon>
        <taxon>Psathyrellaceae</taxon>
        <taxon>Coprinellus</taxon>
    </lineage>
</organism>
<dbReference type="Proteomes" id="UP000298030">
    <property type="component" value="Unassembled WGS sequence"/>
</dbReference>
<dbReference type="SUPFAM" id="SSF52540">
    <property type="entry name" value="P-loop containing nucleoside triphosphate hydrolases"/>
    <property type="match status" value="1"/>
</dbReference>
<dbReference type="InterPro" id="IPR027417">
    <property type="entry name" value="P-loop_NTPase"/>
</dbReference>
<feature type="compositionally biased region" description="Low complexity" evidence="2">
    <location>
        <begin position="7"/>
        <end position="21"/>
    </location>
</feature>